<dbReference type="InParanoid" id="A0A084QHA4"/>
<evidence type="ECO:0000313" key="8">
    <source>
        <dbReference type="EMBL" id="KFA63339.1"/>
    </source>
</evidence>
<evidence type="ECO:0000256" key="5">
    <source>
        <dbReference type="SAM" id="MobiDB-lite"/>
    </source>
</evidence>
<dbReference type="Pfam" id="PF01490">
    <property type="entry name" value="Aa_trans"/>
    <property type="match status" value="1"/>
</dbReference>
<evidence type="ECO:0000256" key="6">
    <source>
        <dbReference type="SAM" id="Phobius"/>
    </source>
</evidence>
<dbReference type="Proteomes" id="UP000028524">
    <property type="component" value="Unassembled WGS sequence"/>
</dbReference>
<feature type="transmembrane region" description="Helical" evidence="6">
    <location>
        <begin position="192"/>
        <end position="216"/>
    </location>
</feature>
<organism evidence="8 9">
    <name type="scientific">Stachybotrys chlorohalonatus (strain IBT 40285)</name>
    <dbReference type="NCBI Taxonomy" id="1283841"/>
    <lineage>
        <taxon>Eukaryota</taxon>
        <taxon>Fungi</taxon>
        <taxon>Dikarya</taxon>
        <taxon>Ascomycota</taxon>
        <taxon>Pezizomycotina</taxon>
        <taxon>Sordariomycetes</taxon>
        <taxon>Hypocreomycetidae</taxon>
        <taxon>Hypocreales</taxon>
        <taxon>Stachybotryaceae</taxon>
        <taxon>Stachybotrys</taxon>
    </lineage>
</organism>
<gene>
    <name evidence="8" type="ORF">S40285_01790</name>
</gene>
<feature type="transmembrane region" description="Helical" evidence="6">
    <location>
        <begin position="53"/>
        <end position="75"/>
    </location>
</feature>
<feature type="transmembrane region" description="Helical" evidence="6">
    <location>
        <begin position="311"/>
        <end position="331"/>
    </location>
</feature>
<evidence type="ECO:0000256" key="3">
    <source>
        <dbReference type="ARBA" id="ARBA00022989"/>
    </source>
</evidence>
<evidence type="ECO:0000256" key="4">
    <source>
        <dbReference type="ARBA" id="ARBA00023136"/>
    </source>
</evidence>
<comment type="subcellular location">
    <subcellularLocation>
        <location evidence="1">Membrane</location>
    </subcellularLocation>
</comment>
<dbReference type="InterPro" id="IPR013057">
    <property type="entry name" value="AA_transpt_TM"/>
</dbReference>
<feature type="transmembrane region" description="Helical" evidence="6">
    <location>
        <begin position="271"/>
        <end position="290"/>
    </location>
</feature>
<feature type="domain" description="Amino acid transporter transmembrane" evidence="7">
    <location>
        <begin position="140"/>
        <end position="348"/>
    </location>
</feature>
<feature type="compositionally biased region" description="Polar residues" evidence="5">
    <location>
        <begin position="20"/>
        <end position="30"/>
    </location>
</feature>
<name>A0A084QHA4_STAC4</name>
<feature type="transmembrane region" description="Helical" evidence="6">
    <location>
        <begin position="228"/>
        <end position="251"/>
    </location>
</feature>
<evidence type="ECO:0000256" key="2">
    <source>
        <dbReference type="ARBA" id="ARBA00022692"/>
    </source>
</evidence>
<feature type="transmembrane region" description="Helical" evidence="6">
    <location>
        <begin position="135"/>
        <end position="157"/>
    </location>
</feature>
<dbReference type="EMBL" id="KL660741">
    <property type="protein sequence ID" value="KFA63339.1"/>
    <property type="molecule type" value="Genomic_DNA"/>
</dbReference>
<sequence>MPEYEAGIPRESRKGKGSDQLESQLPTPKSTESRHALGTEADGAIINHKTLHWLQGGVVLIAETVSLGILSLPSVVATLGLVPGIVLILFTSVLSTFSGLMLADFHRKHPHVQNFGDALEIIGKPLGLGKVFQEFFGWAQVLLCIFVMAGHLLSWTISCLSVTLATLITVGNVATSPPAHGGLVEAARSIKFVQGMLAVSNITVAFSGHSCFFNVLSELKNPRDFPKALAFLQITATSLFLVAAVVTYVYVGPSVPSPALSASSSPVWRKVIWGIAIPTIVIAGVIYAHVAARYIFVRVFRNTKHLERRTTLSTLSWVAITFGIWTLAMIIAESVPVFNSLLGLIAAFPLVMERLYTLRDPNHPSASPSKISIKAMMYFFDRPRAKLVLSVASILIVFSVFYFTLFERDPAYYPSHVVESHGSTTPSAIYHDDERRLGRMSRLHYLVPSNGIRDTLCAGLTSALANGYPIPRILGYKGEGEFDAKKAHIAKLRAIKRYFDGIPRTPDADNDLVMVVDGFDVLPQLPVSTTVERYFEITSEADAKLANQRGIRVDELHAMGLRQTVLWGTDKGCFPGGGADPRCWMVPYSGLSPYVWGPRTKPQGDLPYSDPRFLNSGTVIGPLGDLRTFIEKTLSYINETFDGEYRFRNSDQYYISTLYARQEYQRLLDLNGGKFPLEVNGRYLPTAKQNAEDRTEYHVFVDHASAFAQTRCHNDAFMQDIRFEKHDLTAVVRRDPFHAGDDFTPFAIQMPNAVYQGLHNLFESLPAADRPTATAGEWIRGLRLGTNVATHKLYPLYHHTCRKEGYVEKHQRSWYYPLIQPLLRAARTRIDDGAPLHPSLVDGRVWTAPQRYPRDAEDEFGGVFTDHPEEPFIPLQEVCREHLPAVMGLEVDTEPTAETETAAT</sequence>
<dbReference type="GO" id="GO:0016020">
    <property type="term" value="C:membrane"/>
    <property type="evidence" value="ECO:0007669"/>
    <property type="project" value="UniProtKB-SubCell"/>
</dbReference>
<feature type="transmembrane region" description="Helical" evidence="6">
    <location>
        <begin position="387"/>
        <end position="406"/>
    </location>
</feature>
<keyword evidence="9" id="KW-1185">Reference proteome</keyword>
<accession>A0A084QHA4</accession>
<feature type="transmembrane region" description="Helical" evidence="6">
    <location>
        <begin position="337"/>
        <end position="356"/>
    </location>
</feature>
<reference evidence="8 9" key="1">
    <citation type="journal article" date="2014" name="BMC Genomics">
        <title>Comparative genome sequencing reveals chemotype-specific gene clusters in the toxigenic black mold Stachybotrys.</title>
        <authorList>
            <person name="Semeiks J."/>
            <person name="Borek D."/>
            <person name="Otwinowski Z."/>
            <person name="Grishin N.V."/>
        </authorList>
    </citation>
    <scope>NUCLEOTIDE SEQUENCE [LARGE SCALE GENOMIC DNA]</scope>
    <source>
        <strain evidence="8 9">IBT 40285</strain>
    </source>
</reference>
<dbReference type="CDD" id="cd22997">
    <property type="entry name" value="GT_LH"/>
    <property type="match status" value="1"/>
</dbReference>
<evidence type="ECO:0000259" key="7">
    <source>
        <dbReference type="Pfam" id="PF01490"/>
    </source>
</evidence>
<keyword evidence="4 6" id="KW-0472">Membrane</keyword>
<keyword evidence="2 6" id="KW-0812">Transmembrane</keyword>
<feature type="compositionally biased region" description="Basic and acidic residues" evidence="5">
    <location>
        <begin position="8"/>
        <end position="19"/>
    </location>
</feature>
<feature type="region of interest" description="Disordered" evidence="5">
    <location>
        <begin position="1"/>
        <end position="34"/>
    </location>
</feature>
<protein>
    <recommendedName>
        <fullName evidence="7">Amino acid transporter transmembrane domain-containing protein</fullName>
    </recommendedName>
</protein>
<dbReference type="PANTHER" id="PTHR36587">
    <property type="entry name" value="EXPRESSION SITE-ASSOCIATED GENE 3 (ESAG3)-LIKE PROTEIN"/>
    <property type="match status" value="1"/>
</dbReference>
<dbReference type="AlphaFoldDB" id="A0A084QHA4"/>
<evidence type="ECO:0000256" key="1">
    <source>
        <dbReference type="ARBA" id="ARBA00004370"/>
    </source>
</evidence>
<feature type="transmembrane region" description="Helical" evidence="6">
    <location>
        <begin position="81"/>
        <end position="103"/>
    </location>
</feature>
<keyword evidence="3 6" id="KW-1133">Transmembrane helix</keyword>
<dbReference type="STRING" id="1283841.A0A084QHA4"/>
<dbReference type="HOGENOM" id="CLU_310165_0_0_1"/>
<proteinExistence type="predicted"/>
<evidence type="ECO:0000313" key="9">
    <source>
        <dbReference type="Proteomes" id="UP000028524"/>
    </source>
</evidence>
<dbReference type="OrthoDB" id="40134at2759"/>
<dbReference type="PANTHER" id="PTHR36587:SF2">
    <property type="entry name" value="EXPRESSION SITE-ASSOCIATED GENE 3 (ESAG3)-LIKE PROTEIN"/>
    <property type="match status" value="1"/>
</dbReference>